<protein>
    <recommendedName>
        <fullName evidence="6">Lipoprotein</fullName>
    </recommendedName>
</protein>
<evidence type="ECO:0000256" key="8">
    <source>
        <dbReference type="SAM" id="SignalP"/>
    </source>
</evidence>
<dbReference type="AlphaFoldDB" id="A0A9E7AQA7"/>
<evidence type="ECO:0000256" key="2">
    <source>
        <dbReference type="ARBA" id="ARBA00022729"/>
    </source>
</evidence>
<evidence type="ECO:0000256" key="7">
    <source>
        <dbReference type="PIRSR" id="PIRSR002854-1"/>
    </source>
</evidence>
<evidence type="ECO:0000256" key="5">
    <source>
        <dbReference type="ARBA" id="ARBA00023288"/>
    </source>
</evidence>
<dbReference type="EMBL" id="CP097095">
    <property type="protein sequence ID" value="UQF79663.1"/>
    <property type="molecule type" value="Genomic_DNA"/>
</dbReference>
<dbReference type="SUPFAM" id="SSF53850">
    <property type="entry name" value="Periplasmic binding protein-like II"/>
    <property type="match status" value="1"/>
</dbReference>
<dbReference type="GO" id="GO:0016020">
    <property type="term" value="C:membrane"/>
    <property type="evidence" value="ECO:0007669"/>
    <property type="project" value="UniProtKB-SubCell"/>
</dbReference>
<dbReference type="Pfam" id="PF03180">
    <property type="entry name" value="Lipoprotein_9"/>
    <property type="match status" value="1"/>
</dbReference>
<name>A0A9E7AQA7_9ACTO</name>
<feature type="lipid moiety-binding region" description="S-diacylglycerol cysteine" evidence="7">
    <location>
        <position position="27"/>
    </location>
</feature>
<keyword evidence="3" id="KW-0472">Membrane</keyword>
<evidence type="ECO:0000256" key="6">
    <source>
        <dbReference type="PIRNR" id="PIRNR002854"/>
    </source>
</evidence>
<dbReference type="KEGG" id="agh:M3I41_08875"/>
<accession>A0A9E7AQA7</accession>
<evidence type="ECO:0000256" key="4">
    <source>
        <dbReference type="ARBA" id="ARBA00023139"/>
    </source>
</evidence>
<dbReference type="PANTHER" id="PTHR30429">
    <property type="entry name" value="D-METHIONINE-BINDING LIPOPROTEIN METQ"/>
    <property type="match status" value="1"/>
</dbReference>
<dbReference type="Proteomes" id="UP000830236">
    <property type="component" value="Chromosome"/>
</dbReference>
<evidence type="ECO:0000313" key="10">
    <source>
        <dbReference type="Proteomes" id="UP000830236"/>
    </source>
</evidence>
<keyword evidence="2 8" id="KW-0732">Signal</keyword>
<proteinExistence type="inferred from homology"/>
<evidence type="ECO:0000313" key="9">
    <source>
        <dbReference type="EMBL" id="UQF79663.1"/>
    </source>
</evidence>
<reference evidence="9" key="1">
    <citation type="submission" date="2022-05" db="EMBL/GenBank/DDBJ databases">
        <title>Using nanopore sequencing to obtain complete genomes from saliva samples.</title>
        <authorList>
            <person name="Baker J.L."/>
        </authorList>
    </citation>
    <scope>NUCLEOTIDE SEQUENCE</scope>
    <source>
        <strain evidence="9">JCVI-JB-Ag32</strain>
    </source>
</reference>
<dbReference type="PIRSF" id="PIRSF002854">
    <property type="entry name" value="MetQ"/>
    <property type="match status" value="1"/>
</dbReference>
<feature type="signal peptide" evidence="8">
    <location>
        <begin position="1"/>
        <end position="25"/>
    </location>
</feature>
<dbReference type="InterPro" id="IPR004872">
    <property type="entry name" value="Lipoprotein_NlpA"/>
</dbReference>
<evidence type="ECO:0000256" key="1">
    <source>
        <dbReference type="ARBA" id="ARBA00004635"/>
    </source>
</evidence>
<sequence length="288" mass="31088">MATALISRRSFTAGSLVAASAAVLAACGSSKKKGGDSLPKGITEKDGTYTIKIGCSPVPHGDILEFVQSNLAKKENLNLEIKQIDDYQTPNSSLADGSLAANFYQTPNFLELQEKEKGYKFESLAKVHVEPMGLYSNKHKKLADLPSGAKVVLNSDPANTARGLKLLETAKLITLDPKVDLPTDTDVTSNPKNLKFTLVEGAQTARNLDDADLVVLNGNYALAAKKNPAKDALLLESGTNSPYANLLVVREEDKDNEQLKKLAKLLNSAEVKKFIQEKWTDSSVIPAF</sequence>
<comment type="subcellular location">
    <subcellularLocation>
        <location evidence="1">Membrane</location>
        <topology evidence="1">Lipid-anchor</topology>
    </subcellularLocation>
</comment>
<comment type="similarity">
    <text evidence="6">Belongs to the nlpA lipoprotein family.</text>
</comment>
<evidence type="ECO:0000256" key="3">
    <source>
        <dbReference type="ARBA" id="ARBA00023136"/>
    </source>
</evidence>
<organism evidence="9 10">
    <name type="scientific">Actinomyces graevenitzii</name>
    <dbReference type="NCBI Taxonomy" id="55565"/>
    <lineage>
        <taxon>Bacteria</taxon>
        <taxon>Bacillati</taxon>
        <taxon>Actinomycetota</taxon>
        <taxon>Actinomycetes</taxon>
        <taxon>Actinomycetales</taxon>
        <taxon>Actinomycetaceae</taxon>
        <taxon>Actinomyces</taxon>
    </lineage>
</organism>
<keyword evidence="4" id="KW-0564">Palmitate</keyword>
<dbReference type="Gene3D" id="3.40.190.10">
    <property type="entry name" value="Periplasmic binding protein-like II"/>
    <property type="match status" value="2"/>
</dbReference>
<gene>
    <name evidence="9" type="ORF">M3I41_08875</name>
</gene>
<dbReference type="PANTHER" id="PTHR30429:SF0">
    <property type="entry name" value="METHIONINE-BINDING LIPOPROTEIN METQ"/>
    <property type="match status" value="1"/>
</dbReference>
<keyword evidence="5 6" id="KW-0449">Lipoprotein</keyword>
<feature type="chain" id="PRO_5038856466" description="Lipoprotein" evidence="8">
    <location>
        <begin position="26"/>
        <end position="288"/>
    </location>
</feature>